<dbReference type="InterPro" id="IPR029058">
    <property type="entry name" value="AB_hydrolase_fold"/>
</dbReference>
<dbReference type="InterPro" id="IPR000073">
    <property type="entry name" value="AB_hydrolase_1"/>
</dbReference>
<gene>
    <name evidence="2" type="ORF">H2200_009501</name>
</gene>
<organism evidence="2 3">
    <name type="scientific">Cladophialophora chaetospira</name>
    <dbReference type="NCBI Taxonomy" id="386627"/>
    <lineage>
        <taxon>Eukaryota</taxon>
        <taxon>Fungi</taxon>
        <taxon>Dikarya</taxon>
        <taxon>Ascomycota</taxon>
        <taxon>Pezizomycotina</taxon>
        <taxon>Eurotiomycetes</taxon>
        <taxon>Chaetothyriomycetidae</taxon>
        <taxon>Chaetothyriales</taxon>
        <taxon>Herpotrichiellaceae</taxon>
        <taxon>Cladophialophora</taxon>
    </lineage>
</organism>
<evidence type="ECO:0000313" key="2">
    <source>
        <dbReference type="EMBL" id="KAJ9605652.1"/>
    </source>
</evidence>
<name>A0AA38X2N9_9EURO</name>
<proteinExistence type="predicted"/>
<protein>
    <recommendedName>
        <fullName evidence="1">AB hydrolase-1 domain-containing protein</fullName>
    </recommendedName>
</protein>
<dbReference type="SUPFAM" id="SSF53474">
    <property type="entry name" value="alpha/beta-Hydrolases"/>
    <property type="match status" value="1"/>
</dbReference>
<dbReference type="AlphaFoldDB" id="A0AA38X2N9"/>
<dbReference type="EMBL" id="JAPDRK010000015">
    <property type="protein sequence ID" value="KAJ9605652.1"/>
    <property type="molecule type" value="Genomic_DNA"/>
</dbReference>
<keyword evidence="3" id="KW-1185">Reference proteome</keyword>
<accession>A0AA38X2N9</accession>
<comment type="caution">
    <text evidence="2">The sequence shown here is derived from an EMBL/GenBank/DDBJ whole genome shotgun (WGS) entry which is preliminary data.</text>
</comment>
<reference evidence="2" key="1">
    <citation type="submission" date="2022-10" db="EMBL/GenBank/DDBJ databases">
        <title>Culturing micro-colonial fungi from biological soil crusts in the Mojave desert and describing Neophaeococcomyces mojavensis, and introducing the new genera and species Taxawa tesnikishii.</title>
        <authorList>
            <person name="Kurbessoian T."/>
            <person name="Stajich J.E."/>
        </authorList>
    </citation>
    <scope>NUCLEOTIDE SEQUENCE</scope>
    <source>
        <strain evidence="2">TK_41</strain>
    </source>
</reference>
<dbReference type="Proteomes" id="UP001172673">
    <property type="component" value="Unassembled WGS sequence"/>
</dbReference>
<dbReference type="Pfam" id="PF12697">
    <property type="entry name" value="Abhydrolase_6"/>
    <property type="match status" value="1"/>
</dbReference>
<evidence type="ECO:0000259" key="1">
    <source>
        <dbReference type="Pfam" id="PF12697"/>
    </source>
</evidence>
<sequence>MADFQPLWTVREHIIPASHPRGYRRGVRDPQKSRLRLHVKQYIPQKSEPLSDDEFAITLIVQHGQPPGDNKESYEPFMWDLLCQRNAPPIRAIWALDIASAGQSFLLNKTEIGDQPHWYDASRDIVQMINYFQSDMRPPLVGFGQSWGAVVLTMAASLSPRLLQALILSEPVFENGWHHVHNNAGTRRITGTGAASSIAKRQRYFPNRAAFLETVGRAKIWKGYDGRVLQQILNYDYRDLDDGRVELVTPPSQTLGYFLMPSPPLKGFPENEDYATRTEETNWPPGFYSAQGGVGKRALASLNCPMLFLWETKGPFISDEGYRRRLLESAEAFGRRRDQIEQAFVDGGHSLALLVPTKTAETVAAWLEKFWRRWLEEEHRRQSDLPVDAENIAEELMERAKLVDAATKDYVQRRSKL</sequence>
<dbReference type="Gene3D" id="3.40.50.1820">
    <property type="entry name" value="alpha/beta hydrolase"/>
    <property type="match status" value="1"/>
</dbReference>
<evidence type="ECO:0000313" key="3">
    <source>
        <dbReference type="Proteomes" id="UP001172673"/>
    </source>
</evidence>
<feature type="domain" description="AB hydrolase-1" evidence="1">
    <location>
        <begin position="69"/>
        <end position="361"/>
    </location>
</feature>